<proteinExistence type="predicted"/>
<gene>
    <name evidence="2" type="ORF">PR048_018059</name>
</gene>
<dbReference type="EMBL" id="JARBHB010000006">
    <property type="protein sequence ID" value="KAJ8881575.1"/>
    <property type="molecule type" value="Genomic_DNA"/>
</dbReference>
<feature type="region of interest" description="Disordered" evidence="1">
    <location>
        <begin position="1"/>
        <end position="41"/>
    </location>
</feature>
<evidence type="ECO:0000313" key="2">
    <source>
        <dbReference type="EMBL" id="KAJ8881575.1"/>
    </source>
</evidence>
<evidence type="ECO:0000313" key="3">
    <source>
        <dbReference type="Proteomes" id="UP001159363"/>
    </source>
</evidence>
<protein>
    <submittedName>
        <fullName evidence="2">Uncharacterized protein</fullName>
    </submittedName>
</protein>
<comment type="caution">
    <text evidence="2">The sequence shown here is derived from an EMBL/GenBank/DDBJ whole genome shotgun (WGS) entry which is preliminary data.</text>
</comment>
<name>A0ABQ9HBE8_9NEOP</name>
<sequence length="689" mass="77371">MEQLRNATAGKWEIPTQNPPTSGIVQHDSHIRKPGSNSAGNRTRFAYVEDQRTQRRHGVTFPLVSANSFSDWLREAVEVDLASDCLLRYKIDVKHVYTEVTLAIGSQFIRPALDDSEPIADLQGNNHKAVLFRRFRSSFQRILLQSLPRSMKSFPLSYTSGSWRVTFFVPFVVISSVFQGKWALLILFTCPDRVSLATSNSAPFARYRHKGIGKFCDFNDLLARLHSPVYPRATDNCSLAVALESSQCYPTPGSMALATCFLASLLLAQSHSGTGAVVAKISHEIVNHRNPLHWPVNGDNAADIGQCSPWAGSFVVGPLEREDGYVRASISAILISLRNHEQVGSLLASLQGEKGLIPDRVTPRFSHVRIVSVDATGWRVFSGISHYPHPCIPEMLHTHLASPKIVSQEPERMCKIHVTTEIVQQACCEMYPISCATGWQVILQGADWRTACRHFVGQRCHFNSVCVWSWRNMWLFHLCIVIYSVPVKLRNPVFTTRGSWLVVLVVPISPPIKLLQATATTTLSPACSDVEPHAHEHCIPARLLFCTHVCFYCCALLRRLSKDGSQEVVLRERLLIGLARMLTTHTTIFHPFMARAPPGAVKRGSDKGDPDMNAQCPIAPIHKVLNWGAMFLWCCLYLWDLQRTRQNLRHITIEQIRTQMLNATMLSLTLSCQSSDWLREDLEMNFMAD</sequence>
<reference evidence="2 3" key="1">
    <citation type="submission" date="2023-02" db="EMBL/GenBank/DDBJ databases">
        <title>LHISI_Scaffold_Assembly.</title>
        <authorList>
            <person name="Stuart O.P."/>
            <person name="Cleave R."/>
            <person name="Magrath M.J.L."/>
            <person name="Mikheyev A.S."/>
        </authorList>
    </citation>
    <scope>NUCLEOTIDE SEQUENCE [LARGE SCALE GENOMIC DNA]</scope>
    <source>
        <strain evidence="2">Daus_M_001</strain>
        <tissue evidence="2">Leg muscle</tissue>
    </source>
</reference>
<accession>A0ABQ9HBE8</accession>
<keyword evidence="3" id="KW-1185">Reference proteome</keyword>
<feature type="compositionally biased region" description="Polar residues" evidence="1">
    <location>
        <begin position="15"/>
        <end position="24"/>
    </location>
</feature>
<dbReference type="Proteomes" id="UP001159363">
    <property type="component" value="Chromosome 5"/>
</dbReference>
<organism evidence="2 3">
    <name type="scientific">Dryococelus australis</name>
    <dbReference type="NCBI Taxonomy" id="614101"/>
    <lineage>
        <taxon>Eukaryota</taxon>
        <taxon>Metazoa</taxon>
        <taxon>Ecdysozoa</taxon>
        <taxon>Arthropoda</taxon>
        <taxon>Hexapoda</taxon>
        <taxon>Insecta</taxon>
        <taxon>Pterygota</taxon>
        <taxon>Neoptera</taxon>
        <taxon>Polyneoptera</taxon>
        <taxon>Phasmatodea</taxon>
        <taxon>Verophasmatodea</taxon>
        <taxon>Anareolatae</taxon>
        <taxon>Phasmatidae</taxon>
        <taxon>Eurycanthinae</taxon>
        <taxon>Dryococelus</taxon>
    </lineage>
</organism>
<evidence type="ECO:0000256" key="1">
    <source>
        <dbReference type="SAM" id="MobiDB-lite"/>
    </source>
</evidence>